<evidence type="ECO:0000313" key="14">
    <source>
        <dbReference type="Ensembl" id="ENSPKIP00000005694.1"/>
    </source>
</evidence>
<dbReference type="PANTHER" id="PTHR11214:SF368">
    <property type="entry name" value="N-ACETYLLACTOSAMINIDE BETA-1,3-N-ACETYLGLUCOSAMINYLTRANSFERASE 4"/>
    <property type="match status" value="1"/>
</dbReference>
<evidence type="ECO:0000256" key="11">
    <source>
        <dbReference type="ARBA" id="ARBA00023136"/>
    </source>
</evidence>
<reference evidence="14" key="1">
    <citation type="submission" date="2025-08" db="UniProtKB">
        <authorList>
            <consortium name="Ensembl"/>
        </authorList>
    </citation>
    <scope>IDENTIFICATION</scope>
</reference>
<keyword evidence="4 13" id="KW-0328">Glycosyltransferase</keyword>
<dbReference type="Ensembl" id="ENSPKIT00000029702.1">
    <property type="protein sequence ID" value="ENSPKIP00000005694.1"/>
    <property type="gene ID" value="ENSPKIG00000022273.1"/>
</dbReference>
<keyword evidence="15" id="KW-1185">Reference proteome</keyword>
<dbReference type="GO" id="GO:0030311">
    <property type="term" value="P:poly-N-acetyllactosamine biosynthetic process"/>
    <property type="evidence" value="ECO:0007669"/>
    <property type="project" value="TreeGrafter"/>
</dbReference>
<dbReference type="Pfam" id="PF01762">
    <property type="entry name" value="Galactosyl_T"/>
    <property type="match status" value="1"/>
</dbReference>
<evidence type="ECO:0000256" key="8">
    <source>
        <dbReference type="ARBA" id="ARBA00022989"/>
    </source>
</evidence>
<keyword evidence="9 13" id="KW-0333">Golgi apparatus</keyword>
<dbReference type="GO" id="GO:0006493">
    <property type="term" value="P:protein O-linked glycosylation"/>
    <property type="evidence" value="ECO:0007669"/>
    <property type="project" value="TreeGrafter"/>
</dbReference>
<protein>
    <recommendedName>
        <fullName evidence="13">Hexosyltransferase</fullName>
        <ecNumber evidence="13">2.4.1.-</ecNumber>
    </recommendedName>
</protein>
<evidence type="ECO:0000256" key="3">
    <source>
        <dbReference type="ARBA" id="ARBA00008661"/>
    </source>
</evidence>
<dbReference type="GO" id="GO:0008532">
    <property type="term" value="F:N-acetyllactosaminide beta-1,3-N-acetylglucosaminyltransferase activity"/>
    <property type="evidence" value="ECO:0007669"/>
    <property type="project" value="TreeGrafter"/>
</dbReference>
<comment type="pathway">
    <text evidence="2">Protein modification; protein glycosylation.</text>
</comment>
<evidence type="ECO:0000256" key="5">
    <source>
        <dbReference type="ARBA" id="ARBA00022679"/>
    </source>
</evidence>
<dbReference type="Proteomes" id="UP000261540">
    <property type="component" value="Unplaced"/>
</dbReference>
<evidence type="ECO:0000256" key="10">
    <source>
        <dbReference type="ARBA" id="ARBA00023098"/>
    </source>
</evidence>
<evidence type="ECO:0000256" key="2">
    <source>
        <dbReference type="ARBA" id="ARBA00004922"/>
    </source>
</evidence>
<dbReference type="GO" id="GO:0000139">
    <property type="term" value="C:Golgi membrane"/>
    <property type="evidence" value="ECO:0007669"/>
    <property type="project" value="UniProtKB-SubCell"/>
</dbReference>
<dbReference type="KEGG" id="pki:111857366"/>
<dbReference type="PANTHER" id="PTHR11214">
    <property type="entry name" value="BETA-1,3-N-ACETYLGLUCOSAMINYLTRANSFERASE"/>
    <property type="match status" value="1"/>
</dbReference>
<keyword evidence="8 13" id="KW-1133">Transmembrane helix</keyword>
<dbReference type="Gene3D" id="3.90.550.50">
    <property type="match status" value="1"/>
</dbReference>
<name>A0A3B3QIP6_9TELE</name>
<dbReference type="GeneTree" id="ENSGT00940000161895"/>
<evidence type="ECO:0000313" key="15">
    <source>
        <dbReference type="Proteomes" id="UP000261540"/>
    </source>
</evidence>
<evidence type="ECO:0000256" key="13">
    <source>
        <dbReference type="RuleBase" id="RU363063"/>
    </source>
</evidence>
<comment type="similarity">
    <text evidence="3 13">Belongs to the glycosyltransferase 31 family.</text>
</comment>
<dbReference type="GO" id="GO:0006629">
    <property type="term" value="P:lipid metabolic process"/>
    <property type="evidence" value="ECO:0007669"/>
    <property type="project" value="UniProtKB-KW"/>
</dbReference>
<keyword evidence="7 13" id="KW-0735">Signal-anchor</keyword>
<evidence type="ECO:0000256" key="6">
    <source>
        <dbReference type="ARBA" id="ARBA00022692"/>
    </source>
</evidence>
<evidence type="ECO:0000256" key="12">
    <source>
        <dbReference type="ARBA" id="ARBA00023180"/>
    </source>
</evidence>
<keyword evidence="12" id="KW-0325">Glycoprotein</keyword>
<evidence type="ECO:0000256" key="1">
    <source>
        <dbReference type="ARBA" id="ARBA00004323"/>
    </source>
</evidence>
<sequence length="337" mass="39112">MAAQLKKAPSLPRRLLYTMFFLSTSALLLVLFYNDGLTGEWQSSLHQAFLLSRQVKTYPLLHGPRICPSRRPITLLLAVKSHISNFEQRQAIRNTWGKDRLQSEQVVRRVFLLSIPDKGVGPYATALNSMVMEENNLYRDILQWDFQESFYNVTLKELLFWHWFQDHCMGSIRYVLKGDDDVFVDVERVLDFLRGPPTHVEPLYMGRLFVNTFPVRLWGNKYYVPWSLYSGAYPPYMGGGGYLISNKTIRLLLQASSEVLLFPIDDVYVGMCAEVANISARHHQGFMPIEFNPSQHPCIYWGVLVLHRLESNQQYLLWNFYKSQGHKCDNFTSQLGL</sequence>
<keyword evidence="5" id="KW-0808">Transferase</keyword>
<evidence type="ECO:0000256" key="9">
    <source>
        <dbReference type="ARBA" id="ARBA00023034"/>
    </source>
</evidence>
<reference evidence="14" key="2">
    <citation type="submission" date="2025-09" db="UniProtKB">
        <authorList>
            <consortium name="Ensembl"/>
        </authorList>
    </citation>
    <scope>IDENTIFICATION</scope>
</reference>
<evidence type="ECO:0000256" key="7">
    <source>
        <dbReference type="ARBA" id="ARBA00022968"/>
    </source>
</evidence>
<accession>A0A3B3QIP6</accession>
<comment type="subcellular location">
    <subcellularLocation>
        <location evidence="1 13">Golgi apparatus membrane</location>
        <topology evidence="1 13">Single-pass type II membrane protein</topology>
    </subcellularLocation>
</comment>
<dbReference type="AlphaFoldDB" id="A0A3B3QIP6"/>
<evidence type="ECO:0000256" key="4">
    <source>
        <dbReference type="ARBA" id="ARBA00022676"/>
    </source>
</evidence>
<keyword evidence="6 13" id="KW-0812">Transmembrane</keyword>
<dbReference type="FunFam" id="3.90.550.50:FF:000001">
    <property type="entry name" value="Hexosyltransferase"/>
    <property type="match status" value="1"/>
</dbReference>
<dbReference type="OrthoDB" id="2139606at2759"/>
<dbReference type="InterPro" id="IPR002659">
    <property type="entry name" value="Glyco_trans_31"/>
</dbReference>
<keyword evidence="10" id="KW-0443">Lipid metabolism</keyword>
<organism evidence="14 15">
    <name type="scientific">Paramormyrops kingsleyae</name>
    <dbReference type="NCBI Taxonomy" id="1676925"/>
    <lineage>
        <taxon>Eukaryota</taxon>
        <taxon>Metazoa</taxon>
        <taxon>Chordata</taxon>
        <taxon>Craniata</taxon>
        <taxon>Vertebrata</taxon>
        <taxon>Euteleostomi</taxon>
        <taxon>Actinopterygii</taxon>
        <taxon>Neopterygii</taxon>
        <taxon>Teleostei</taxon>
        <taxon>Osteoglossocephala</taxon>
        <taxon>Osteoglossomorpha</taxon>
        <taxon>Osteoglossiformes</taxon>
        <taxon>Mormyridae</taxon>
        <taxon>Paramormyrops</taxon>
    </lineage>
</organism>
<proteinExistence type="inferred from homology"/>
<dbReference type="EC" id="2.4.1.-" evidence="13"/>
<feature type="transmembrane region" description="Helical" evidence="13">
    <location>
        <begin position="15"/>
        <end position="33"/>
    </location>
</feature>
<keyword evidence="11 13" id="KW-0472">Membrane</keyword>